<dbReference type="PROSITE" id="PS51007">
    <property type="entry name" value="CYTC"/>
    <property type="match status" value="1"/>
</dbReference>
<comment type="caution">
    <text evidence="6">The sequence shown here is derived from an EMBL/GenBank/DDBJ whole genome shotgun (WGS) entry which is preliminary data.</text>
</comment>
<feature type="compositionally biased region" description="Basic and acidic residues" evidence="4">
    <location>
        <begin position="207"/>
        <end position="220"/>
    </location>
</feature>
<gene>
    <name evidence="6" type="ORF">F5147DRAFT_763590</name>
</gene>
<evidence type="ECO:0000313" key="7">
    <source>
        <dbReference type="Proteomes" id="UP000823399"/>
    </source>
</evidence>
<evidence type="ECO:0000259" key="5">
    <source>
        <dbReference type="PROSITE" id="PS51007"/>
    </source>
</evidence>
<evidence type="ECO:0000313" key="6">
    <source>
        <dbReference type="EMBL" id="KAG2096079.1"/>
    </source>
</evidence>
<keyword evidence="3" id="KW-0349">Heme</keyword>
<dbReference type="Gene3D" id="1.10.510.10">
    <property type="entry name" value="Transferase(Phosphotransferase) domain 1"/>
    <property type="match status" value="1"/>
</dbReference>
<dbReference type="Pfam" id="PF17667">
    <property type="entry name" value="Pkinase_fungal"/>
    <property type="match status" value="2"/>
</dbReference>
<feature type="region of interest" description="Disordered" evidence="4">
    <location>
        <begin position="192"/>
        <end position="232"/>
    </location>
</feature>
<dbReference type="GO" id="GO:0046872">
    <property type="term" value="F:metal ion binding"/>
    <property type="evidence" value="ECO:0007669"/>
    <property type="project" value="UniProtKB-KW"/>
</dbReference>
<keyword evidence="1 3" id="KW-0479">Metal-binding</keyword>
<evidence type="ECO:0000256" key="3">
    <source>
        <dbReference type="PROSITE-ProRule" id="PRU00433"/>
    </source>
</evidence>
<evidence type="ECO:0000256" key="2">
    <source>
        <dbReference type="ARBA" id="ARBA00023004"/>
    </source>
</evidence>
<proteinExistence type="predicted"/>
<dbReference type="OrthoDB" id="5569250at2759"/>
<evidence type="ECO:0000256" key="1">
    <source>
        <dbReference type="ARBA" id="ARBA00022723"/>
    </source>
</evidence>
<dbReference type="PANTHER" id="PTHR38248:SF2">
    <property type="entry name" value="FUNK1 11"/>
    <property type="match status" value="1"/>
</dbReference>
<dbReference type="InterPro" id="IPR040976">
    <property type="entry name" value="Pkinase_fungal"/>
</dbReference>
<dbReference type="RefSeq" id="XP_041288086.1">
    <property type="nucleotide sequence ID" value="XM_041440650.1"/>
</dbReference>
<keyword evidence="2 3" id="KW-0408">Iron</keyword>
<protein>
    <recommendedName>
        <fullName evidence="5">Cytochrome c domain-containing protein</fullName>
    </recommendedName>
</protein>
<dbReference type="InterPro" id="IPR009056">
    <property type="entry name" value="Cyt_c-like_dom"/>
</dbReference>
<name>A0A9P7JPM6_9AGAM</name>
<feature type="region of interest" description="Disordered" evidence="4">
    <location>
        <begin position="317"/>
        <end position="339"/>
    </location>
</feature>
<reference evidence="6" key="1">
    <citation type="journal article" date="2020" name="New Phytol.">
        <title>Comparative genomics reveals dynamic genome evolution in host specialist ectomycorrhizal fungi.</title>
        <authorList>
            <person name="Lofgren L.A."/>
            <person name="Nguyen N.H."/>
            <person name="Vilgalys R."/>
            <person name="Ruytinx J."/>
            <person name="Liao H.L."/>
            <person name="Branco S."/>
            <person name="Kuo A."/>
            <person name="LaButti K."/>
            <person name="Lipzen A."/>
            <person name="Andreopoulos W."/>
            <person name="Pangilinan J."/>
            <person name="Riley R."/>
            <person name="Hundley H."/>
            <person name="Na H."/>
            <person name="Barry K."/>
            <person name="Grigoriev I.V."/>
            <person name="Stajich J.E."/>
            <person name="Kennedy P.G."/>
        </authorList>
    </citation>
    <scope>NUCLEOTIDE SEQUENCE</scope>
    <source>
        <strain evidence="6">FC423</strain>
    </source>
</reference>
<dbReference type="GO" id="GO:0009055">
    <property type="term" value="F:electron transfer activity"/>
    <property type="evidence" value="ECO:0007669"/>
    <property type="project" value="InterPro"/>
</dbReference>
<dbReference type="EMBL" id="JABBWM010000071">
    <property type="protein sequence ID" value="KAG2096079.1"/>
    <property type="molecule type" value="Genomic_DNA"/>
</dbReference>
<sequence>MSITMRSSRQGHENARNCECHPNSRGASVVSENISLVGVQIKEVRPWIQRDIEQAKQCKADVMLQALLQRASCAPETKQPELLQKCLKGVLPVCNGQVSTGGISSSGIETALKEYISPGAENNLYGPFIEVANIALACLEEIKVDGMGVPVTTVDMICQQNDMPMYQTHQTVRSIRKPDVVILPLNSTCAPFEDDNGGKKGKQKGKKKDDQKNATKDYQRRKARMVKNATEKPPAPLPWIDVLACIEFKRKTPGWTKGIKSPPSSYTVTDHVPTKPEYLPVDHLKAQAPAPDPSQAPVTQPVSDTAPVRSLGLTAAQPSKGRFSSKRKAADTLQSAGKKSKVNLDEPDVTVQTGLYAAEMFAVNLAVHHLINFIVIDDVIWTWYYDRQGTIQSSGVNFIQDLSRFMVLLYALQRFRAHDWGRNRDFFPVQAERKPCYEFKIKDEKLGEVDLLLHTSHDERVTHYGLQGRATNVVLVASEALRKKHGNLQDGMVAKIFWGEADRTSEPEILKKVEGIAKGHATVQGHVPEFLWYHTFTHPTSAIREALGVPEPTTGSRMLYILVFRKLLPITKLYGKELFDVWRQCILCHLTLRKEGVYHRDVSPGNLMWYWKDGRRIGVLNDYDLSSLANDRGPRGNECTGTVPFMALDLLSAKGQQGEVKHLYRHDLESFTQGILLPAELRPLDEWATLNPVTCGEKKYVFLSHLRIHYPSDIDSRIGMFLVECVEVLREYISRRSARLDRLIARGIVEHSNDEEIEDIDGFLHMFTDLPSWVELSSLSQ</sequence>
<feature type="domain" description="Cytochrome c" evidence="5">
    <location>
        <begin position="570"/>
        <end position="768"/>
    </location>
</feature>
<dbReference type="SUPFAM" id="SSF56112">
    <property type="entry name" value="Protein kinase-like (PK-like)"/>
    <property type="match status" value="1"/>
</dbReference>
<dbReference type="GeneID" id="64702909"/>
<evidence type="ECO:0000256" key="4">
    <source>
        <dbReference type="SAM" id="MobiDB-lite"/>
    </source>
</evidence>
<organism evidence="6 7">
    <name type="scientific">Suillus discolor</name>
    <dbReference type="NCBI Taxonomy" id="1912936"/>
    <lineage>
        <taxon>Eukaryota</taxon>
        <taxon>Fungi</taxon>
        <taxon>Dikarya</taxon>
        <taxon>Basidiomycota</taxon>
        <taxon>Agaricomycotina</taxon>
        <taxon>Agaricomycetes</taxon>
        <taxon>Agaricomycetidae</taxon>
        <taxon>Boletales</taxon>
        <taxon>Suillineae</taxon>
        <taxon>Suillaceae</taxon>
        <taxon>Suillus</taxon>
    </lineage>
</organism>
<dbReference type="InterPro" id="IPR011009">
    <property type="entry name" value="Kinase-like_dom_sf"/>
</dbReference>
<dbReference type="GO" id="GO:0020037">
    <property type="term" value="F:heme binding"/>
    <property type="evidence" value="ECO:0007669"/>
    <property type="project" value="InterPro"/>
</dbReference>
<keyword evidence="7" id="KW-1185">Reference proteome</keyword>
<dbReference type="AlphaFoldDB" id="A0A9P7JPM6"/>
<dbReference type="Proteomes" id="UP000823399">
    <property type="component" value="Unassembled WGS sequence"/>
</dbReference>
<accession>A0A9P7JPM6</accession>
<dbReference type="PANTHER" id="PTHR38248">
    <property type="entry name" value="FUNK1 6"/>
    <property type="match status" value="1"/>
</dbReference>